<protein>
    <recommendedName>
        <fullName evidence="3">Transcriptional regulator</fullName>
    </recommendedName>
</protein>
<sequence length="288" mass="34173">MYSELDDFLENESDKSIEEKKNMINEMVDILNFEQLSQVINFLREPFFTNKLKDYLLDSRLPDIESKEFLFLVQAAKYSGNIVRKFMNKADISNYYLDKFIYEYRLQEISSGMYIFPHKSLDAPFLFQSQYSRAVISHESALYMLDLSDVIPRRTIMSMPKDYKFSQLKKNSNRYIKIHDDVYNNNKSLVFSYYENDPIFLTRSAPIGSTQIVTKKTLNNNLVRITSAERTIADILTTNSNTEEEVKYEALKKYYDLYPRDSKRLRRIAHKQGVLKELDKYLWELQLS</sequence>
<dbReference type="Proteomes" id="UP000095256">
    <property type="component" value="Unassembled WGS sequence"/>
</dbReference>
<keyword evidence="2" id="KW-1185">Reference proteome</keyword>
<proteinExistence type="predicted"/>
<dbReference type="RefSeq" id="WP_069699656.1">
    <property type="nucleotide sequence ID" value="NZ_JAGGMA010000008.1"/>
</dbReference>
<gene>
    <name evidence="1" type="ORF">BCR26_16755</name>
</gene>
<reference evidence="1 2" key="1">
    <citation type="submission" date="2016-09" db="EMBL/GenBank/DDBJ databases">
        <authorList>
            <person name="Capua I."/>
            <person name="De Benedictis P."/>
            <person name="Joannis T."/>
            <person name="Lombin L.H."/>
            <person name="Cattoli G."/>
        </authorList>
    </citation>
    <scope>NUCLEOTIDE SEQUENCE [LARGE SCALE GENOMIC DNA]</scope>
    <source>
        <strain evidence="1 2">LMG 25899</strain>
    </source>
</reference>
<dbReference type="OrthoDB" id="2178323at2"/>
<dbReference type="EMBL" id="MIEK01000049">
    <property type="protein sequence ID" value="OEH81361.1"/>
    <property type="molecule type" value="Genomic_DNA"/>
</dbReference>
<name>A0A1E5KU18_9ENTE</name>
<comment type="caution">
    <text evidence="1">The sequence shown here is derived from an EMBL/GenBank/DDBJ whole genome shotgun (WGS) entry which is preliminary data.</text>
</comment>
<dbReference type="AlphaFoldDB" id="A0A1E5KU18"/>
<evidence type="ECO:0000313" key="1">
    <source>
        <dbReference type="EMBL" id="OEH81361.1"/>
    </source>
</evidence>
<evidence type="ECO:0000313" key="2">
    <source>
        <dbReference type="Proteomes" id="UP000095256"/>
    </source>
</evidence>
<organism evidence="1 2">
    <name type="scientific">Enterococcus rivorum</name>
    <dbReference type="NCBI Taxonomy" id="762845"/>
    <lineage>
        <taxon>Bacteria</taxon>
        <taxon>Bacillati</taxon>
        <taxon>Bacillota</taxon>
        <taxon>Bacilli</taxon>
        <taxon>Lactobacillales</taxon>
        <taxon>Enterococcaceae</taxon>
        <taxon>Enterococcus</taxon>
    </lineage>
</organism>
<evidence type="ECO:0008006" key="3">
    <source>
        <dbReference type="Google" id="ProtNLM"/>
    </source>
</evidence>
<accession>A0A1E5KU18</accession>